<dbReference type="EC" id="3.1.1.73" evidence="2"/>
<dbReference type="EMBL" id="JAKJXP020000015">
    <property type="protein sequence ID" value="KAK7755032.1"/>
    <property type="molecule type" value="Genomic_DNA"/>
</dbReference>
<comment type="caution">
    <text evidence="12">The sequence shown here is derived from an EMBL/GenBank/DDBJ whole genome shotgun (WGS) entry which is preliminary data.</text>
</comment>
<evidence type="ECO:0000256" key="11">
    <source>
        <dbReference type="SAM" id="SignalP"/>
    </source>
</evidence>
<evidence type="ECO:0000256" key="2">
    <source>
        <dbReference type="ARBA" id="ARBA00013091"/>
    </source>
</evidence>
<sequence length="378" mass="40323">MTMRSTASLSSLLLLSLLCPSTALAALSSSSSNSRSNGDIRSSARSDSGQRPSPRCGKSSTDTTKSLVPNSRTNFTLPTSPDDDGNGGRPYMLWVPPSYDATGNTPTPLIVSMHGAGRTAWWQSELDRLSDAGAEYGFNTDHAVVYVQSTGSTEDDRFWEGYPGLSSATDDVAYVLAVLDEVAGDRLCVDLARVYASGKSQGGGFSGQVLACDPRSASRFAAFAAVSGAYYVPPDVVGDDVCADPATVALRPCEPQRDRIPLLAFHGGNDTTIFYDGGERRGYCLPAVQHWVAGWVGRDGLDAEPAEVRNLSSQATVSVYAKGDDDRGLVTFIYDGDHVNHDWPATFPNSDNIEHGSGPASFNASSIIMDFFRNYTLP</sequence>
<keyword evidence="13" id="KW-1185">Reference proteome</keyword>
<evidence type="ECO:0000256" key="7">
    <source>
        <dbReference type="ARBA" id="ARBA00023277"/>
    </source>
</evidence>
<comment type="subcellular location">
    <subcellularLocation>
        <location evidence="1">Secreted</location>
    </subcellularLocation>
</comment>
<keyword evidence="6" id="KW-0378">Hydrolase</keyword>
<dbReference type="PANTHER" id="PTHR38050">
    <property type="match status" value="1"/>
</dbReference>
<dbReference type="SUPFAM" id="SSF53474">
    <property type="entry name" value="alpha/beta-Hydrolases"/>
    <property type="match status" value="1"/>
</dbReference>
<dbReference type="AlphaFoldDB" id="A0AAN9UXI1"/>
<feature type="compositionally biased region" description="Polar residues" evidence="10">
    <location>
        <begin position="37"/>
        <end position="51"/>
    </location>
</feature>
<comment type="catalytic activity">
    <reaction evidence="9">
        <text>feruloyl-polysaccharide + H2O = ferulate + polysaccharide.</text>
        <dbReference type="EC" id="3.1.1.73"/>
    </reaction>
</comment>
<evidence type="ECO:0000256" key="5">
    <source>
        <dbReference type="ARBA" id="ARBA00022729"/>
    </source>
</evidence>
<feature type="signal peptide" evidence="11">
    <location>
        <begin position="1"/>
        <end position="25"/>
    </location>
</feature>
<keyword evidence="5 11" id="KW-0732">Signal</keyword>
<evidence type="ECO:0000256" key="9">
    <source>
        <dbReference type="ARBA" id="ARBA00034075"/>
    </source>
</evidence>
<evidence type="ECO:0000256" key="8">
    <source>
        <dbReference type="ARBA" id="ARBA00023326"/>
    </source>
</evidence>
<keyword evidence="3" id="KW-0964">Secreted</keyword>
<gene>
    <name evidence="12" type="ORF">SLS62_002846</name>
</gene>
<reference evidence="12 13" key="1">
    <citation type="submission" date="2024-02" db="EMBL/GenBank/DDBJ databases">
        <title>De novo assembly and annotation of 12 fungi associated with fruit tree decline syndrome in Ontario, Canada.</title>
        <authorList>
            <person name="Sulman M."/>
            <person name="Ellouze W."/>
            <person name="Ilyukhin E."/>
        </authorList>
    </citation>
    <scope>NUCLEOTIDE SEQUENCE [LARGE SCALE GENOMIC DNA]</scope>
    <source>
        <strain evidence="12 13">M11/M66-122</strain>
    </source>
</reference>
<evidence type="ECO:0000256" key="3">
    <source>
        <dbReference type="ARBA" id="ARBA00022525"/>
    </source>
</evidence>
<evidence type="ECO:0000256" key="1">
    <source>
        <dbReference type="ARBA" id="ARBA00004613"/>
    </source>
</evidence>
<organism evidence="12 13">
    <name type="scientific">Diatrype stigma</name>
    <dbReference type="NCBI Taxonomy" id="117547"/>
    <lineage>
        <taxon>Eukaryota</taxon>
        <taxon>Fungi</taxon>
        <taxon>Dikarya</taxon>
        <taxon>Ascomycota</taxon>
        <taxon>Pezizomycotina</taxon>
        <taxon>Sordariomycetes</taxon>
        <taxon>Xylariomycetidae</taxon>
        <taxon>Xylariales</taxon>
        <taxon>Diatrypaceae</taxon>
        <taxon>Diatrype</taxon>
    </lineage>
</organism>
<dbReference type="GO" id="GO:0045493">
    <property type="term" value="P:xylan catabolic process"/>
    <property type="evidence" value="ECO:0007669"/>
    <property type="project" value="UniProtKB-KW"/>
</dbReference>
<evidence type="ECO:0000313" key="13">
    <source>
        <dbReference type="Proteomes" id="UP001320420"/>
    </source>
</evidence>
<dbReference type="InterPro" id="IPR029058">
    <property type="entry name" value="AB_hydrolase_fold"/>
</dbReference>
<dbReference type="PANTHER" id="PTHR38050:SF2">
    <property type="entry name" value="FERULOYL ESTERASE C-RELATED"/>
    <property type="match status" value="1"/>
</dbReference>
<proteinExistence type="predicted"/>
<dbReference type="GO" id="GO:0030600">
    <property type="term" value="F:feruloyl esterase activity"/>
    <property type="evidence" value="ECO:0007669"/>
    <property type="project" value="UniProtKB-EC"/>
</dbReference>
<dbReference type="Proteomes" id="UP001320420">
    <property type="component" value="Unassembled WGS sequence"/>
</dbReference>
<keyword evidence="4" id="KW-0858">Xylan degradation</keyword>
<dbReference type="InterPro" id="IPR043595">
    <property type="entry name" value="FaeB/C/D"/>
</dbReference>
<dbReference type="GO" id="GO:0005576">
    <property type="term" value="C:extracellular region"/>
    <property type="evidence" value="ECO:0007669"/>
    <property type="project" value="UniProtKB-SubCell"/>
</dbReference>
<evidence type="ECO:0000256" key="10">
    <source>
        <dbReference type="SAM" id="MobiDB-lite"/>
    </source>
</evidence>
<name>A0AAN9UXI1_9PEZI</name>
<evidence type="ECO:0000256" key="6">
    <source>
        <dbReference type="ARBA" id="ARBA00022801"/>
    </source>
</evidence>
<keyword evidence="7" id="KW-0119">Carbohydrate metabolism</keyword>
<evidence type="ECO:0000256" key="4">
    <source>
        <dbReference type="ARBA" id="ARBA00022651"/>
    </source>
</evidence>
<dbReference type="Gene3D" id="3.40.50.1820">
    <property type="entry name" value="alpha/beta hydrolase"/>
    <property type="match status" value="1"/>
</dbReference>
<feature type="chain" id="PRO_5042970485" description="feruloyl esterase" evidence="11">
    <location>
        <begin position="26"/>
        <end position="378"/>
    </location>
</feature>
<accession>A0AAN9UXI1</accession>
<evidence type="ECO:0000313" key="12">
    <source>
        <dbReference type="EMBL" id="KAK7755032.1"/>
    </source>
</evidence>
<feature type="region of interest" description="Disordered" evidence="10">
    <location>
        <begin position="28"/>
        <end position="91"/>
    </location>
</feature>
<feature type="compositionally biased region" description="Polar residues" evidence="10">
    <location>
        <begin position="58"/>
        <end position="79"/>
    </location>
</feature>
<keyword evidence="8" id="KW-0624">Polysaccharide degradation</keyword>
<protein>
    <recommendedName>
        <fullName evidence="2">feruloyl esterase</fullName>
        <ecNumber evidence="2">3.1.1.73</ecNumber>
    </recommendedName>
</protein>